<feature type="region of interest" description="Disordered" evidence="1">
    <location>
        <begin position="154"/>
        <end position="173"/>
    </location>
</feature>
<keyword evidence="3" id="KW-1185">Reference proteome</keyword>
<sequence>MSKPLWNHFAGLTRATFERYGFAYAEILSQWPAIVGEELAAISQPERLRWPRLSPLEAEDSKARRQRKYGGTLVIRVTHGRALEVQHDTPRIMERINSYYGYAAIAELKVIQGPLARRGDRGAHPPAPPTLDAPEERALRREISDIEDDGLRKALHRLGRGVKTRSRHPRKTA</sequence>
<dbReference type="RefSeq" id="WP_213163344.1">
    <property type="nucleotide sequence ID" value="NZ_CP058214.1"/>
</dbReference>
<dbReference type="Proteomes" id="UP000593594">
    <property type="component" value="Chromosome"/>
</dbReference>
<proteinExistence type="predicted"/>
<name>A0A7S8C2H8_9HYPH</name>
<evidence type="ECO:0000313" key="3">
    <source>
        <dbReference type="Proteomes" id="UP000593594"/>
    </source>
</evidence>
<dbReference type="PIRSF" id="PIRSF032064">
    <property type="entry name" value="UCP032064"/>
    <property type="match status" value="1"/>
</dbReference>
<dbReference type="InterPro" id="IPR010593">
    <property type="entry name" value="DUF1159"/>
</dbReference>
<evidence type="ECO:0000256" key="1">
    <source>
        <dbReference type="SAM" id="MobiDB-lite"/>
    </source>
</evidence>
<dbReference type="EMBL" id="CP058214">
    <property type="protein sequence ID" value="QPC42112.1"/>
    <property type="molecule type" value="Genomic_DNA"/>
</dbReference>
<dbReference type="AlphaFoldDB" id="A0A7S8C2H8"/>
<dbReference type="KEGG" id="kmn:HW532_04990"/>
<evidence type="ECO:0000313" key="2">
    <source>
        <dbReference type="EMBL" id="QPC42112.1"/>
    </source>
</evidence>
<reference evidence="2 3" key="1">
    <citation type="submission" date="2020-06" db="EMBL/GenBank/DDBJ databases">
        <title>Genome sequence of 2 isolates from Red Sea Mangroves.</title>
        <authorList>
            <person name="Sefrji F."/>
            <person name="Michoud G."/>
            <person name="Merlino G."/>
            <person name="Daffonchio D."/>
        </authorList>
    </citation>
    <scope>NUCLEOTIDE SEQUENCE [LARGE SCALE GENOMIC DNA]</scope>
    <source>
        <strain evidence="2 3">R1DC25</strain>
    </source>
</reference>
<dbReference type="Pfam" id="PF05258">
    <property type="entry name" value="DciA"/>
    <property type="match status" value="1"/>
</dbReference>
<feature type="region of interest" description="Disordered" evidence="1">
    <location>
        <begin position="117"/>
        <end position="145"/>
    </location>
</feature>
<feature type="compositionally biased region" description="Basic and acidic residues" evidence="1">
    <location>
        <begin position="134"/>
        <end position="145"/>
    </location>
</feature>
<protein>
    <submittedName>
        <fullName evidence="2">DUF721 domain-containing protein</fullName>
    </submittedName>
</protein>
<dbReference type="InterPro" id="IPR007922">
    <property type="entry name" value="DciA-like"/>
</dbReference>
<gene>
    <name evidence="2" type="ORF">HW532_04990</name>
</gene>
<accession>A0A7S8C2H8</accession>
<organism evidence="2 3">
    <name type="scientific">Kaustia mangrovi</name>
    <dbReference type="NCBI Taxonomy" id="2593653"/>
    <lineage>
        <taxon>Bacteria</taxon>
        <taxon>Pseudomonadati</taxon>
        <taxon>Pseudomonadota</taxon>
        <taxon>Alphaproteobacteria</taxon>
        <taxon>Hyphomicrobiales</taxon>
        <taxon>Parvibaculaceae</taxon>
        <taxon>Kaustia</taxon>
    </lineage>
</organism>